<dbReference type="Gene3D" id="2.40.100.20">
    <property type="match status" value="1"/>
</dbReference>
<sequence length="159" mass="16313">MALTAGCGAGTGDAGASPEAVSENEQPSAAPDSQETSGEESSEMKINVQIGEYTFTAALADNAAARAFAELMSDGALTLSLSDYGGFEKVGPIGAELPADNRRMTTESGDIVLYSGDQLVLFYGSNTWSYTPLARIDGLSGWAEALGAGDVDVTFSPAQ</sequence>
<name>A0A9D0ZCY4_9FIRM</name>
<dbReference type="Proteomes" id="UP000824262">
    <property type="component" value="Unassembled WGS sequence"/>
</dbReference>
<evidence type="ECO:0000313" key="4">
    <source>
        <dbReference type="Proteomes" id="UP000824262"/>
    </source>
</evidence>
<reference evidence="3" key="1">
    <citation type="submission" date="2020-10" db="EMBL/GenBank/DDBJ databases">
        <authorList>
            <person name="Gilroy R."/>
        </authorList>
    </citation>
    <scope>NUCLEOTIDE SEQUENCE</scope>
    <source>
        <strain evidence="3">ChiBcolR7-354</strain>
    </source>
</reference>
<dbReference type="InterPro" id="IPR029000">
    <property type="entry name" value="Cyclophilin-like_dom_sf"/>
</dbReference>
<dbReference type="InterPro" id="IPR041183">
    <property type="entry name" value="Cyclophilin-like"/>
</dbReference>
<gene>
    <name evidence="3" type="ORF">IAB77_03310</name>
</gene>
<dbReference type="Pfam" id="PF18050">
    <property type="entry name" value="Cyclophil_like2"/>
    <property type="match status" value="1"/>
</dbReference>
<reference evidence="3" key="2">
    <citation type="journal article" date="2021" name="PeerJ">
        <title>Extensive microbial diversity within the chicken gut microbiome revealed by metagenomics and culture.</title>
        <authorList>
            <person name="Gilroy R."/>
            <person name="Ravi A."/>
            <person name="Getino M."/>
            <person name="Pursley I."/>
            <person name="Horton D.L."/>
            <person name="Alikhan N.F."/>
            <person name="Baker D."/>
            <person name="Gharbi K."/>
            <person name="Hall N."/>
            <person name="Watson M."/>
            <person name="Adriaenssens E.M."/>
            <person name="Foster-Nyarko E."/>
            <person name="Jarju S."/>
            <person name="Secka A."/>
            <person name="Antonio M."/>
            <person name="Oren A."/>
            <person name="Chaudhuri R.R."/>
            <person name="La Ragione R."/>
            <person name="Hildebrand F."/>
            <person name="Pallen M.J."/>
        </authorList>
    </citation>
    <scope>NUCLEOTIDE SEQUENCE</scope>
    <source>
        <strain evidence="3">ChiBcolR7-354</strain>
    </source>
</reference>
<dbReference type="EMBL" id="DVGA01000035">
    <property type="protein sequence ID" value="HIQ78270.1"/>
    <property type="molecule type" value="Genomic_DNA"/>
</dbReference>
<feature type="region of interest" description="Disordered" evidence="1">
    <location>
        <begin position="1"/>
        <end position="43"/>
    </location>
</feature>
<dbReference type="AlphaFoldDB" id="A0A9D0ZCY4"/>
<feature type="compositionally biased region" description="Polar residues" evidence="1">
    <location>
        <begin position="23"/>
        <end position="36"/>
    </location>
</feature>
<evidence type="ECO:0000259" key="2">
    <source>
        <dbReference type="Pfam" id="PF18050"/>
    </source>
</evidence>
<feature type="domain" description="Cyclophilin-like" evidence="2">
    <location>
        <begin position="49"/>
        <end position="156"/>
    </location>
</feature>
<organism evidence="3 4">
    <name type="scientific">Candidatus Scatomorpha intestinavium</name>
    <dbReference type="NCBI Taxonomy" id="2840922"/>
    <lineage>
        <taxon>Bacteria</taxon>
        <taxon>Bacillati</taxon>
        <taxon>Bacillota</taxon>
        <taxon>Clostridia</taxon>
        <taxon>Eubacteriales</taxon>
        <taxon>Candidatus Scatomorpha</taxon>
    </lineage>
</organism>
<evidence type="ECO:0000256" key="1">
    <source>
        <dbReference type="SAM" id="MobiDB-lite"/>
    </source>
</evidence>
<protein>
    <recommendedName>
        <fullName evidence="2">Cyclophilin-like domain-containing protein</fullName>
    </recommendedName>
</protein>
<comment type="caution">
    <text evidence="3">The sequence shown here is derived from an EMBL/GenBank/DDBJ whole genome shotgun (WGS) entry which is preliminary data.</text>
</comment>
<dbReference type="SUPFAM" id="SSF50891">
    <property type="entry name" value="Cyclophilin-like"/>
    <property type="match status" value="1"/>
</dbReference>
<accession>A0A9D0ZCY4</accession>
<proteinExistence type="predicted"/>
<evidence type="ECO:0000313" key="3">
    <source>
        <dbReference type="EMBL" id="HIQ78270.1"/>
    </source>
</evidence>